<feature type="domain" description="MYND-type" evidence="4">
    <location>
        <begin position="5"/>
        <end position="24"/>
    </location>
</feature>
<keyword evidence="7" id="KW-1185">Reference proteome</keyword>
<dbReference type="EMBL" id="JAQIZZ010000005">
    <property type="protein sequence ID" value="KAJ5541692.1"/>
    <property type="molecule type" value="Genomic_DNA"/>
</dbReference>
<dbReference type="SUPFAM" id="SSF144232">
    <property type="entry name" value="HIT/MYND zinc finger-like"/>
    <property type="match status" value="1"/>
</dbReference>
<dbReference type="Proteomes" id="UP001220324">
    <property type="component" value="Unassembled WGS sequence"/>
</dbReference>
<dbReference type="AlphaFoldDB" id="A0AAD6CX15"/>
<feature type="domain" description="DUF4470" evidence="5">
    <location>
        <begin position="61"/>
        <end position="157"/>
    </location>
</feature>
<dbReference type="Pfam" id="PF01753">
    <property type="entry name" value="zf-MYND"/>
    <property type="match status" value="1"/>
</dbReference>
<reference evidence="6 7" key="1">
    <citation type="journal article" date="2023" name="IMA Fungus">
        <title>Comparative genomic study of the Penicillium genus elucidates a diverse pangenome and 15 lateral gene transfer events.</title>
        <authorList>
            <person name="Petersen C."/>
            <person name="Sorensen T."/>
            <person name="Nielsen M.R."/>
            <person name="Sondergaard T.E."/>
            <person name="Sorensen J.L."/>
            <person name="Fitzpatrick D.A."/>
            <person name="Frisvad J.C."/>
            <person name="Nielsen K.L."/>
        </authorList>
    </citation>
    <scope>NUCLEOTIDE SEQUENCE [LARGE SCALE GENOMIC DNA]</scope>
    <source>
        <strain evidence="6 7">IBT 35679</strain>
    </source>
</reference>
<name>A0AAD6CX15_9EURO</name>
<evidence type="ECO:0000313" key="7">
    <source>
        <dbReference type="Proteomes" id="UP001220324"/>
    </source>
</evidence>
<evidence type="ECO:0000259" key="5">
    <source>
        <dbReference type="Pfam" id="PF14737"/>
    </source>
</evidence>
<accession>A0AAD6CX15</accession>
<dbReference type="GO" id="GO:0008270">
    <property type="term" value="F:zinc ion binding"/>
    <property type="evidence" value="ECO:0007669"/>
    <property type="project" value="UniProtKB-KW"/>
</dbReference>
<evidence type="ECO:0008006" key="8">
    <source>
        <dbReference type="Google" id="ProtNLM"/>
    </source>
</evidence>
<proteinExistence type="predicted"/>
<protein>
    <recommendedName>
        <fullName evidence="8">Suppressor of anucleate metulae protein B</fullName>
    </recommendedName>
</protein>
<gene>
    <name evidence="6" type="ORF">N7494_006768</name>
</gene>
<dbReference type="Gene3D" id="6.10.140.2220">
    <property type="match status" value="1"/>
</dbReference>
<evidence type="ECO:0000256" key="2">
    <source>
        <dbReference type="ARBA" id="ARBA00022771"/>
    </source>
</evidence>
<evidence type="ECO:0000313" key="6">
    <source>
        <dbReference type="EMBL" id="KAJ5541692.1"/>
    </source>
</evidence>
<dbReference type="Pfam" id="PF14737">
    <property type="entry name" value="DUF4470"/>
    <property type="match status" value="1"/>
</dbReference>
<dbReference type="InterPro" id="IPR002893">
    <property type="entry name" value="Znf_MYND"/>
</dbReference>
<sequence length="538" mass="62118">MTTPTFYCGAECQKSHWPEHKVECKSDLGREDWQPSWMLEERAPEFVDNSGGEVFGGQKYLWGNVPAYDVLKLGSNEGEGYAKNLNVLFAAAGDLRNVVKTIVDLPTSYNHGLTIRINDFDIDLVARNVIILLVALVVDDMDEAVDCIIHVWYSTLMRASDMVILETRIRPLIRDVCDKLRNKPPEKHFSRNWEFGDRSLRVILTPPQWNHVLRFLEKPVGLNAERVRQIHTATTLAHSRRDYRDRYMTFLSPPQRLCFYKFREDGLLLPFGYPRHEFTEPNPTFFQDTDTWPMKDSADPLTSWSLEEVLRTSSGPATADVYGKLLFYLRGQFHSFLNRIQNLRIHLMILNFNPKNLPDRVEKDFYSRIEVSGIADANALGIHRTLNLMVPLLQSPLQNPHATLITLFLNTVNDTLTAQDKLQSVSMTGREMKSLFEYLPPNGCPIDGFETGVVKFTFAREIVGRYDHVFDRFMKKTGFKEAGENVGVKMKEKHTVIEKWPFRLKLRPGQPGAQEEFDRSMREGISGKERYVEWKKIH</sequence>
<evidence type="ECO:0000256" key="1">
    <source>
        <dbReference type="ARBA" id="ARBA00022723"/>
    </source>
</evidence>
<evidence type="ECO:0000259" key="4">
    <source>
        <dbReference type="Pfam" id="PF01753"/>
    </source>
</evidence>
<keyword evidence="2" id="KW-0863">Zinc-finger</keyword>
<evidence type="ECO:0000256" key="3">
    <source>
        <dbReference type="ARBA" id="ARBA00022833"/>
    </source>
</evidence>
<keyword evidence="1" id="KW-0479">Metal-binding</keyword>
<organism evidence="6 7">
    <name type="scientific">Penicillium frequentans</name>
    <dbReference type="NCBI Taxonomy" id="3151616"/>
    <lineage>
        <taxon>Eukaryota</taxon>
        <taxon>Fungi</taxon>
        <taxon>Dikarya</taxon>
        <taxon>Ascomycota</taxon>
        <taxon>Pezizomycotina</taxon>
        <taxon>Eurotiomycetes</taxon>
        <taxon>Eurotiomycetidae</taxon>
        <taxon>Eurotiales</taxon>
        <taxon>Aspergillaceae</taxon>
        <taxon>Penicillium</taxon>
    </lineage>
</organism>
<dbReference type="InterPro" id="IPR027974">
    <property type="entry name" value="DUF4470"/>
</dbReference>
<comment type="caution">
    <text evidence="6">The sequence shown here is derived from an EMBL/GenBank/DDBJ whole genome shotgun (WGS) entry which is preliminary data.</text>
</comment>
<keyword evidence="3" id="KW-0862">Zinc</keyword>